<dbReference type="PROSITE" id="PS51664">
    <property type="entry name" value="YCAO"/>
    <property type="match status" value="1"/>
</dbReference>
<dbReference type="EMBL" id="JAZHPM010000041">
    <property type="protein sequence ID" value="MEF2293807.1"/>
    <property type="molecule type" value="Genomic_DNA"/>
</dbReference>
<dbReference type="PANTHER" id="PTHR37809:SF1">
    <property type="entry name" value="RIBOSOMAL PROTEIN S12 METHYLTHIOTRANSFERASE ACCESSORY FACTOR YCAO"/>
    <property type="match status" value="1"/>
</dbReference>
<dbReference type="Gene3D" id="3.30.160.660">
    <property type="match status" value="1"/>
</dbReference>
<sequence>MNIESLLDERLGPIQKVEQVQNEYAIFSEYHTYSATINKISQYLNWRPDFIGSGTSLDKNKAYYAAIGEAIERYCGNFIPNNLMKSTINGLKDDCYLSPNVFLQFTKEQMNRKGFPFSTFKDDEVFEWSESVSLTDNKKYWIPAEFVYLNYWLYRKDIKKVQQRPILLSGIAAGQNTNHATISGLLEIIERDSTMIWWLGRQSQTEILVSKGDFLYQKIIKGLPASYEIRWYLLPSDFSVYTVACSLIDLDNQIFSLGFATRFSANEALEKSAGEAFQLRKLSLNLLDRSNQIWKDPNYKDYLGIKNYRKDRNYAQSFNNDWKDMYSLMHNVQYFLDPTTWDWALKRLESKEKVLLKNMCNINSNNQLNYLIEEFRKNKMSAYLVDVTTEDILQTNYRVVRVISPEACPNMPTGLPMLNNNRLLEKINLSSEKNSFDLSPMPHS</sequence>
<dbReference type="RefSeq" id="WP_331805957.1">
    <property type="nucleotide sequence ID" value="NZ_JAZHPM010000041.1"/>
</dbReference>
<dbReference type="PANTHER" id="PTHR37809">
    <property type="entry name" value="RIBOSOMAL PROTEIN S12 METHYLTHIOTRANSFERASE ACCESSORY FACTOR YCAO"/>
    <property type="match status" value="1"/>
</dbReference>
<protein>
    <submittedName>
        <fullName evidence="2">YcaO-like family protein</fullName>
    </submittedName>
</protein>
<comment type="caution">
    <text evidence="2">The sequence shown here is derived from an EMBL/GenBank/DDBJ whole genome shotgun (WGS) entry which is preliminary data.</text>
</comment>
<evidence type="ECO:0000259" key="1">
    <source>
        <dbReference type="PROSITE" id="PS51664"/>
    </source>
</evidence>
<feature type="domain" description="YcaO" evidence="1">
    <location>
        <begin position="52"/>
        <end position="442"/>
    </location>
</feature>
<organism evidence="2 3">
    <name type="scientific">Virgibacillus dokdonensis</name>
    <dbReference type="NCBI Taxonomy" id="302167"/>
    <lineage>
        <taxon>Bacteria</taxon>
        <taxon>Bacillati</taxon>
        <taxon>Bacillota</taxon>
        <taxon>Bacilli</taxon>
        <taxon>Bacillales</taxon>
        <taxon>Bacillaceae</taxon>
        <taxon>Virgibacillus</taxon>
    </lineage>
</organism>
<dbReference type="InterPro" id="IPR027624">
    <property type="entry name" value="TOMM_cyclo_SagD"/>
</dbReference>
<dbReference type="Gene3D" id="3.30.40.250">
    <property type="match status" value="1"/>
</dbReference>
<proteinExistence type="predicted"/>
<dbReference type="InterPro" id="IPR003776">
    <property type="entry name" value="YcaO-like_dom"/>
</dbReference>
<dbReference type="Pfam" id="PF02624">
    <property type="entry name" value="YcaO"/>
    <property type="match status" value="1"/>
</dbReference>
<keyword evidence="3" id="KW-1185">Reference proteome</keyword>
<evidence type="ECO:0000313" key="3">
    <source>
        <dbReference type="Proteomes" id="UP001356080"/>
    </source>
</evidence>
<reference evidence="2 3" key="1">
    <citation type="submission" date="2024-01" db="EMBL/GenBank/DDBJ databases">
        <title>Survival strategy associated with biotechnological potential of Virgibacillus dokdonensis T4.6 isolated from salt-fermented shrimp paste.</title>
        <authorList>
            <person name="Doan T.V."/>
            <person name="Quach N.T."/>
            <person name="Phi Q.-T."/>
        </authorList>
    </citation>
    <scope>NUCLEOTIDE SEQUENCE [LARGE SCALE GENOMIC DNA]</scope>
    <source>
        <strain evidence="2 3">T4.6</strain>
    </source>
</reference>
<dbReference type="NCBIfam" id="TIGR03604">
    <property type="entry name" value="TOMM_cyclo_SagD"/>
    <property type="match status" value="1"/>
</dbReference>
<name>A0ABU7VKT1_9BACI</name>
<dbReference type="Gene3D" id="3.30.1330.230">
    <property type="match status" value="1"/>
</dbReference>
<gene>
    <name evidence="2" type="ORF">V2W34_17595</name>
</gene>
<dbReference type="Proteomes" id="UP001356080">
    <property type="component" value="Unassembled WGS sequence"/>
</dbReference>
<accession>A0ABU7VKT1</accession>
<evidence type="ECO:0000313" key="2">
    <source>
        <dbReference type="EMBL" id="MEF2293807.1"/>
    </source>
</evidence>